<evidence type="ECO:0000313" key="1">
    <source>
        <dbReference type="EMBL" id="KAJ9055336.1"/>
    </source>
</evidence>
<gene>
    <name evidence="1" type="ORF">DSO57_1004853</name>
</gene>
<keyword evidence="2" id="KW-1185">Reference proteome</keyword>
<dbReference type="EMBL" id="QTSX02006402">
    <property type="protein sequence ID" value="KAJ9055336.1"/>
    <property type="molecule type" value="Genomic_DNA"/>
</dbReference>
<reference evidence="1" key="1">
    <citation type="submission" date="2022-04" db="EMBL/GenBank/DDBJ databases">
        <title>Genome of the entomopathogenic fungus Entomophthora muscae.</title>
        <authorList>
            <person name="Elya C."/>
            <person name="Lovett B.R."/>
            <person name="Lee E."/>
            <person name="Macias A.M."/>
            <person name="Hajek A.E."/>
            <person name="De Bivort B.L."/>
            <person name="Kasson M.T."/>
            <person name="De Fine Licht H.H."/>
            <person name="Stajich J.E."/>
        </authorList>
    </citation>
    <scope>NUCLEOTIDE SEQUENCE</scope>
    <source>
        <strain evidence="1">Berkeley</strain>
    </source>
</reference>
<dbReference type="Proteomes" id="UP001165960">
    <property type="component" value="Unassembled WGS sequence"/>
</dbReference>
<comment type="caution">
    <text evidence="1">The sequence shown here is derived from an EMBL/GenBank/DDBJ whole genome shotgun (WGS) entry which is preliminary data.</text>
</comment>
<protein>
    <submittedName>
        <fullName evidence="1">Uncharacterized protein</fullName>
    </submittedName>
</protein>
<organism evidence="1 2">
    <name type="scientific">Entomophthora muscae</name>
    <dbReference type="NCBI Taxonomy" id="34485"/>
    <lineage>
        <taxon>Eukaryota</taxon>
        <taxon>Fungi</taxon>
        <taxon>Fungi incertae sedis</taxon>
        <taxon>Zoopagomycota</taxon>
        <taxon>Entomophthoromycotina</taxon>
        <taxon>Entomophthoromycetes</taxon>
        <taxon>Entomophthorales</taxon>
        <taxon>Entomophthoraceae</taxon>
        <taxon>Entomophthora</taxon>
    </lineage>
</organism>
<name>A0ACC2RYZ9_9FUNG</name>
<proteinExistence type="predicted"/>
<evidence type="ECO:0000313" key="2">
    <source>
        <dbReference type="Proteomes" id="UP001165960"/>
    </source>
</evidence>
<accession>A0ACC2RYZ9</accession>
<sequence length="317" mass="35330">MHIKPILRMEQIKLVGIIDACPLLEWFLSHHASRWAEMDEQHLFNWVLLTIGTLAVMTNLLLLCIARQLRNHTSEIKFAMLLALVDMGLGILIVCTSLLNTWFDNGFETFCKIKGPIDFLLLYLSPVLVAIIAMERYCKVRGTTISSSTWAAMAMYTVAYSSLIALAAAQSEFSTSLSGCDCTPIATNSLISAAVLFMLGFSMFLSLIVAIFSYLRILCFINVFQINKTYNPLAKRTKVYLRVITICLIYLLLIAPASILIMLEGSRNSNESNVLNITVSLLVAMNDIANPCLILFAHSLIFDQLKSSFQAESHSPI</sequence>